<evidence type="ECO:0000313" key="2">
    <source>
        <dbReference type="EMBL" id="KAJ7193007.1"/>
    </source>
</evidence>
<comment type="caution">
    <text evidence="2">The sequence shown here is derived from an EMBL/GenBank/DDBJ whole genome shotgun (WGS) entry which is preliminary data.</text>
</comment>
<accession>A0AAD6UR35</accession>
<dbReference type="Proteomes" id="UP001219525">
    <property type="component" value="Unassembled WGS sequence"/>
</dbReference>
<sequence length="150" mass="17074">MPQPRRPLQRSASSTTHVSDSEPEREAKRRRFGSPEPACQVAISAARLPLALIQNTPQERLRAHIHSGDRILILERRVHTLEKEVKDLKGRLGRNVQAAPSTFGALQVRQILDESLREMQADDPTLYELPTPIRDSRNHVTRRLGHRTNT</sequence>
<dbReference type="EMBL" id="JARJCW010000113">
    <property type="protein sequence ID" value="KAJ7193007.1"/>
    <property type="molecule type" value="Genomic_DNA"/>
</dbReference>
<dbReference type="AlphaFoldDB" id="A0AAD6UR35"/>
<reference evidence="2" key="1">
    <citation type="submission" date="2023-03" db="EMBL/GenBank/DDBJ databases">
        <title>Massive genome expansion in bonnet fungi (Mycena s.s.) driven by repeated elements and novel gene families across ecological guilds.</title>
        <authorList>
            <consortium name="Lawrence Berkeley National Laboratory"/>
            <person name="Harder C.B."/>
            <person name="Miyauchi S."/>
            <person name="Viragh M."/>
            <person name="Kuo A."/>
            <person name="Thoen E."/>
            <person name="Andreopoulos B."/>
            <person name="Lu D."/>
            <person name="Skrede I."/>
            <person name="Drula E."/>
            <person name="Henrissat B."/>
            <person name="Morin E."/>
            <person name="Kohler A."/>
            <person name="Barry K."/>
            <person name="LaButti K."/>
            <person name="Morin E."/>
            <person name="Salamov A."/>
            <person name="Lipzen A."/>
            <person name="Mereny Z."/>
            <person name="Hegedus B."/>
            <person name="Baldrian P."/>
            <person name="Stursova M."/>
            <person name="Weitz H."/>
            <person name="Taylor A."/>
            <person name="Grigoriev I.V."/>
            <person name="Nagy L.G."/>
            <person name="Martin F."/>
            <person name="Kauserud H."/>
        </authorList>
    </citation>
    <scope>NUCLEOTIDE SEQUENCE</scope>
    <source>
        <strain evidence="2">9144</strain>
    </source>
</reference>
<evidence type="ECO:0000256" key="1">
    <source>
        <dbReference type="SAM" id="MobiDB-lite"/>
    </source>
</evidence>
<keyword evidence="3" id="KW-1185">Reference proteome</keyword>
<proteinExistence type="predicted"/>
<name>A0AAD6UR35_9AGAR</name>
<protein>
    <submittedName>
        <fullName evidence="2">Uncharacterized protein</fullName>
    </submittedName>
</protein>
<feature type="region of interest" description="Disordered" evidence="1">
    <location>
        <begin position="1"/>
        <end position="36"/>
    </location>
</feature>
<gene>
    <name evidence="2" type="ORF">GGX14DRAFT_405912</name>
</gene>
<organism evidence="2 3">
    <name type="scientific">Mycena pura</name>
    <dbReference type="NCBI Taxonomy" id="153505"/>
    <lineage>
        <taxon>Eukaryota</taxon>
        <taxon>Fungi</taxon>
        <taxon>Dikarya</taxon>
        <taxon>Basidiomycota</taxon>
        <taxon>Agaricomycotina</taxon>
        <taxon>Agaricomycetes</taxon>
        <taxon>Agaricomycetidae</taxon>
        <taxon>Agaricales</taxon>
        <taxon>Marasmiineae</taxon>
        <taxon>Mycenaceae</taxon>
        <taxon>Mycena</taxon>
    </lineage>
</organism>
<evidence type="ECO:0000313" key="3">
    <source>
        <dbReference type="Proteomes" id="UP001219525"/>
    </source>
</evidence>